<evidence type="ECO:0000256" key="1">
    <source>
        <dbReference type="SAM" id="MobiDB-lite"/>
    </source>
</evidence>
<feature type="region of interest" description="Disordered" evidence="1">
    <location>
        <begin position="76"/>
        <end position="109"/>
    </location>
</feature>
<dbReference type="eggNOG" id="ENOG5031HCA">
    <property type="taxonomic scope" value="Bacteria"/>
</dbReference>
<evidence type="ECO:0000313" key="4">
    <source>
        <dbReference type="Proteomes" id="UP000002601"/>
    </source>
</evidence>
<feature type="compositionally biased region" description="Low complexity" evidence="1">
    <location>
        <begin position="93"/>
        <end position="109"/>
    </location>
</feature>
<dbReference type="OrthoDB" id="5452151at2"/>
<dbReference type="HOGENOM" id="CLU_1169156_0_0_7"/>
<sequence>MRVTSLLFLLLLLAVPVFAEDLADLNPEGELLIDVVTGNGTSSANATEAMTQGNATNATNPNVANATAITAFMTDSNSTKEAQKQEVVPAENATAKQEQTTEPEATEQFAQPTPAFARPAVSLGDANYLRSLIAYKKLQVALAKENKKLLELTVPVPTPTEPSNSKSTAKKKRRPTWPKVVSIQGVDGRLSATLSSSAGIETVRVGNNAGPGKVVSITPNKVLVRSGGKNIALKFKE</sequence>
<dbReference type="EMBL" id="CP001649">
    <property type="protein sequence ID" value="ACS79760.1"/>
    <property type="molecule type" value="Genomic_DNA"/>
</dbReference>
<reference evidence="3 4" key="1">
    <citation type="submission" date="2009-06" db="EMBL/GenBank/DDBJ databases">
        <title>Complete sequence of Desulfovibrio salexigens DSM 2638.</title>
        <authorList>
            <consortium name="US DOE Joint Genome Institute"/>
            <person name="Lucas S."/>
            <person name="Copeland A."/>
            <person name="Lapidus A."/>
            <person name="Glavina del Rio T."/>
            <person name="Tice H."/>
            <person name="Bruce D."/>
            <person name="Goodwin L."/>
            <person name="Pitluck S."/>
            <person name="Munk A.C."/>
            <person name="Brettin T."/>
            <person name="Detter J.C."/>
            <person name="Han C."/>
            <person name="Tapia R."/>
            <person name="Larimer F."/>
            <person name="Land M."/>
            <person name="Hauser L."/>
            <person name="Kyrpides N."/>
            <person name="Anderson I."/>
            <person name="Wall J.D."/>
            <person name="Arkin A.P."/>
            <person name="Dehal P."/>
            <person name="Chivian D."/>
            <person name="Giles B."/>
            <person name="Hazen T.C."/>
        </authorList>
    </citation>
    <scope>NUCLEOTIDE SEQUENCE [LARGE SCALE GENOMIC DNA]</scope>
    <source>
        <strain evidence="4">ATCC 14822 / DSM 2638 / NCIMB 8403 / VKM B-1763</strain>
    </source>
</reference>
<dbReference type="InterPro" id="IPR022753">
    <property type="entry name" value="T4SS_pilus_biogen_PilP"/>
</dbReference>
<feature type="chain" id="PRO_5002959722" evidence="2">
    <location>
        <begin position="20"/>
        <end position="237"/>
    </location>
</feature>
<dbReference type="RefSeq" id="WP_015851576.1">
    <property type="nucleotide sequence ID" value="NC_012881.1"/>
</dbReference>
<dbReference type="AlphaFoldDB" id="C6BT56"/>
<gene>
    <name evidence="3" type="ordered locus">Desal_1698</name>
</gene>
<feature type="signal peptide" evidence="2">
    <location>
        <begin position="1"/>
        <end position="19"/>
    </location>
</feature>
<feature type="region of interest" description="Disordered" evidence="1">
    <location>
        <begin position="156"/>
        <end position="178"/>
    </location>
</feature>
<dbReference type="KEGG" id="dsa:Desal_1698"/>
<keyword evidence="4" id="KW-1185">Reference proteome</keyword>
<dbReference type="Proteomes" id="UP000002601">
    <property type="component" value="Chromosome"/>
</dbReference>
<protein>
    <submittedName>
        <fullName evidence="3">Type IV pilus biogenesis protein PilP</fullName>
    </submittedName>
</protein>
<keyword evidence="2" id="KW-0732">Signal</keyword>
<dbReference type="STRING" id="526222.Desal_1698"/>
<organism evidence="3 4">
    <name type="scientific">Maridesulfovibrio salexigens (strain ATCC 14822 / DSM 2638 / NCIMB 8403 / VKM B-1763)</name>
    <name type="common">Desulfovibrio salexigens</name>
    <dbReference type="NCBI Taxonomy" id="526222"/>
    <lineage>
        <taxon>Bacteria</taxon>
        <taxon>Pseudomonadati</taxon>
        <taxon>Thermodesulfobacteriota</taxon>
        <taxon>Desulfovibrionia</taxon>
        <taxon>Desulfovibrionales</taxon>
        <taxon>Desulfovibrionaceae</taxon>
        <taxon>Maridesulfovibrio</taxon>
    </lineage>
</organism>
<accession>C6BT56</accession>
<name>C6BT56_MARSD</name>
<evidence type="ECO:0000313" key="3">
    <source>
        <dbReference type="EMBL" id="ACS79760.1"/>
    </source>
</evidence>
<dbReference type="NCBIfam" id="TIGR03021">
    <property type="entry name" value="pilP_fam"/>
    <property type="match status" value="1"/>
</dbReference>
<evidence type="ECO:0000256" key="2">
    <source>
        <dbReference type="SAM" id="SignalP"/>
    </source>
</evidence>
<proteinExistence type="predicted"/>